<dbReference type="Proteomes" id="UP001595799">
    <property type="component" value="Unassembled WGS sequence"/>
</dbReference>
<dbReference type="EMBL" id="JBHSCW010000011">
    <property type="protein sequence ID" value="MFC4353322.1"/>
    <property type="molecule type" value="Genomic_DNA"/>
</dbReference>
<evidence type="ECO:0000313" key="1">
    <source>
        <dbReference type="EMBL" id="MFC4353322.1"/>
    </source>
</evidence>
<reference evidence="2" key="1">
    <citation type="journal article" date="2019" name="Int. J. Syst. Evol. Microbiol.">
        <title>The Global Catalogue of Microorganisms (GCM) 10K type strain sequencing project: providing services to taxonomists for standard genome sequencing and annotation.</title>
        <authorList>
            <consortium name="The Broad Institute Genomics Platform"/>
            <consortium name="The Broad Institute Genome Sequencing Center for Infectious Disease"/>
            <person name="Wu L."/>
            <person name="Ma J."/>
        </authorList>
    </citation>
    <scope>NUCLEOTIDE SEQUENCE [LARGE SCALE GENOMIC DNA]</scope>
    <source>
        <strain evidence="2">CECT 8472</strain>
    </source>
</reference>
<organism evidence="1 2">
    <name type="scientific">Fodinicurvata halophila</name>
    <dbReference type="NCBI Taxonomy" id="1419723"/>
    <lineage>
        <taxon>Bacteria</taxon>
        <taxon>Pseudomonadati</taxon>
        <taxon>Pseudomonadota</taxon>
        <taxon>Alphaproteobacteria</taxon>
        <taxon>Rhodospirillales</taxon>
        <taxon>Rhodovibrionaceae</taxon>
        <taxon>Fodinicurvata</taxon>
    </lineage>
</organism>
<sequence>MNSRAERFYNSITERDTLLQRDQIDMFAYFLQIEEEYSVLSLKDIRECFELCDLSVPARLSAHLSEGAKGKSPRYIKTKNGYRLEKSYRECLSQKLGDDRLERQTSVELRNLEKNFPEGSELRFFEETVACFEAGANRAAIVMCWNLTLCRLYEYIFQHKLSEFNAALATNKDKSVKVSKIENRSDFSDIPERAFLLLCRQARIISGDVKKILDQRIEIRNTAAHPSDIELSKMKTIDFIEDLTRNVIQKFF</sequence>
<evidence type="ECO:0000313" key="2">
    <source>
        <dbReference type="Proteomes" id="UP001595799"/>
    </source>
</evidence>
<proteinExistence type="predicted"/>
<protein>
    <recommendedName>
        <fullName evidence="3">DUF4145 domain-containing protein</fullName>
    </recommendedName>
</protein>
<dbReference type="RefSeq" id="WP_382423696.1">
    <property type="nucleotide sequence ID" value="NZ_JBHSCW010000011.1"/>
</dbReference>
<gene>
    <name evidence="1" type="ORF">ACFOW6_17370</name>
</gene>
<name>A0ABV8URD8_9PROT</name>
<comment type="caution">
    <text evidence="1">The sequence shown here is derived from an EMBL/GenBank/DDBJ whole genome shotgun (WGS) entry which is preliminary data.</text>
</comment>
<keyword evidence="2" id="KW-1185">Reference proteome</keyword>
<accession>A0ABV8URD8</accession>
<evidence type="ECO:0008006" key="3">
    <source>
        <dbReference type="Google" id="ProtNLM"/>
    </source>
</evidence>